<proteinExistence type="predicted"/>
<comment type="caution">
    <text evidence="1">The sequence shown here is derived from an EMBL/GenBank/DDBJ whole genome shotgun (WGS) entry which is preliminary data.</text>
</comment>
<dbReference type="EMBL" id="JANPWB010000002">
    <property type="protein sequence ID" value="KAJ1207823.1"/>
    <property type="molecule type" value="Genomic_DNA"/>
</dbReference>
<organism evidence="1 2">
    <name type="scientific">Pleurodeles waltl</name>
    <name type="common">Iberian ribbed newt</name>
    <dbReference type="NCBI Taxonomy" id="8319"/>
    <lineage>
        <taxon>Eukaryota</taxon>
        <taxon>Metazoa</taxon>
        <taxon>Chordata</taxon>
        <taxon>Craniata</taxon>
        <taxon>Vertebrata</taxon>
        <taxon>Euteleostomi</taxon>
        <taxon>Amphibia</taxon>
        <taxon>Batrachia</taxon>
        <taxon>Caudata</taxon>
        <taxon>Salamandroidea</taxon>
        <taxon>Salamandridae</taxon>
        <taxon>Pleurodelinae</taxon>
        <taxon>Pleurodeles</taxon>
    </lineage>
</organism>
<dbReference type="Proteomes" id="UP001066276">
    <property type="component" value="Chromosome 1_2"/>
</dbReference>
<evidence type="ECO:0000313" key="2">
    <source>
        <dbReference type="Proteomes" id="UP001066276"/>
    </source>
</evidence>
<gene>
    <name evidence="1" type="ORF">NDU88_003213</name>
</gene>
<accession>A0AAV7W2V3</accession>
<protein>
    <submittedName>
        <fullName evidence="1">Uncharacterized protein</fullName>
    </submittedName>
</protein>
<keyword evidence="2" id="KW-1185">Reference proteome</keyword>
<sequence>MQRLEEVVFLDFFWDPRQSWGFGCERGAPVAGCDIGKEAQRGKCMECGLRYRALESASVQSLSDRDVLAFSFIAAGTLDLAPGSSPEWGKKGCLLKTGSLEPCHPSWDQRQGIAWKREVLFPSF</sequence>
<name>A0AAV7W2V3_PLEWA</name>
<evidence type="ECO:0000313" key="1">
    <source>
        <dbReference type="EMBL" id="KAJ1207823.1"/>
    </source>
</evidence>
<reference evidence="1" key="1">
    <citation type="journal article" date="2022" name="bioRxiv">
        <title>Sequencing and chromosome-scale assembly of the giantPleurodeles waltlgenome.</title>
        <authorList>
            <person name="Brown T."/>
            <person name="Elewa A."/>
            <person name="Iarovenko S."/>
            <person name="Subramanian E."/>
            <person name="Araus A.J."/>
            <person name="Petzold A."/>
            <person name="Susuki M."/>
            <person name="Suzuki K.-i.T."/>
            <person name="Hayashi T."/>
            <person name="Toyoda A."/>
            <person name="Oliveira C."/>
            <person name="Osipova E."/>
            <person name="Leigh N.D."/>
            <person name="Simon A."/>
            <person name="Yun M.H."/>
        </authorList>
    </citation>
    <scope>NUCLEOTIDE SEQUENCE</scope>
    <source>
        <strain evidence="1">20211129_DDA</strain>
        <tissue evidence="1">Liver</tissue>
    </source>
</reference>
<dbReference type="AlphaFoldDB" id="A0AAV7W2V3"/>